<evidence type="ECO:0000256" key="2">
    <source>
        <dbReference type="SAM" id="SignalP"/>
    </source>
</evidence>
<organism evidence="3 4">
    <name type="scientific">Halomonas alimentaria</name>
    <dbReference type="NCBI Taxonomy" id="147248"/>
    <lineage>
        <taxon>Bacteria</taxon>
        <taxon>Pseudomonadati</taxon>
        <taxon>Pseudomonadota</taxon>
        <taxon>Gammaproteobacteria</taxon>
        <taxon>Oceanospirillales</taxon>
        <taxon>Halomonadaceae</taxon>
        <taxon>Halomonas</taxon>
    </lineage>
</organism>
<name>A0A7X5ANI4_9GAMM</name>
<evidence type="ECO:0008006" key="5">
    <source>
        <dbReference type="Google" id="ProtNLM"/>
    </source>
</evidence>
<evidence type="ECO:0000256" key="1">
    <source>
        <dbReference type="SAM" id="MobiDB-lite"/>
    </source>
</evidence>
<feature type="region of interest" description="Disordered" evidence="1">
    <location>
        <begin position="22"/>
        <end position="42"/>
    </location>
</feature>
<dbReference type="PANTHER" id="PTHR39600:SF1">
    <property type="entry name" value="PEPTIDASE INHIBITOR I78 FAMILY PROTEIN"/>
    <property type="match status" value="1"/>
</dbReference>
<accession>A0A7X5ANI4</accession>
<dbReference type="RefSeq" id="WP_161429971.1">
    <property type="nucleotide sequence ID" value="NZ_WUTT01000001.1"/>
</dbReference>
<comment type="caution">
    <text evidence="3">The sequence shown here is derived from an EMBL/GenBank/DDBJ whole genome shotgun (WGS) entry which is preliminary data.</text>
</comment>
<dbReference type="Pfam" id="PF11720">
    <property type="entry name" value="Inhibitor_I78"/>
    <property type="match status" value="1"/>
</dbReference>
<gene>
    <name evidence="3" type="ORF">GRB96_00605</name>
</gene>
<sequence>MFMTRLSALAIGLLLAGCSGMNAAPSPDPAPQPPRVEASGECGAERVQDRVGRAYSEALGEAIRDESGAAAMRVIRPGEAVTLDHRPDRLNVHLDETDTIASLDCG</sequence>
<dbReference type="InterPro" id="IPR021719">
    <property type="entry name" value="Prot_inh_I78"/>
</dbReference>
<reference evidence="3 4" key="1">
    <citation type="submission" date="2019-12" db="EMBL/GenBank/DDBJ databases">
        <title>Draft genome sequencing of Halomonas alimentaria DSM 15356.</title>
        <authorList>
            <person name="Pandiyan K."/>
            <person name="Kushwaha P."/>
            <person name="Gowdham M."/>
            <person name="Chakdar H."/>
            <person name="Singh A."/>
            <person name="Kumar M."/>
            <person name="Saxena A.K."/>
        </authorList>
    </citation>
    <scope>NUCLEOTIDE SEQUENCE [LARGE SCALE GENOMIC DNA]</scope>
    <source>
        <strain evidence="3 4">DSM 15356</strain>
    </source>
</reference>
<dbReference type="EMBL" id="WUTT01000001">
    <property type="protein sequence ID" value="NAW32928.1"/>
    <property type="molecule type" value="Genomic_DNA"/>
</dbReference>
<feature type="signal peptide" evidence="2">
    <location>
        <begin position="1"/>
        <end position="23"/>
    </location>
</feature>
<keyword evidence="4" id="KW-1185">Reference proteome</keyword>
<dbReference type="Proteomes" id="UP000487929">
    <property type="component" value="Unassembled WGS sequence"/>
</dbReference>
<dbReference type="Gene3D" id="3.30.10.10">
    <property type="entry name" value="Trypsin Inhibitor V, subunit A"/>
    <property type="match status" value="1"/>
</dbReference>
<keyword evidence="2" id="KW-0732">Signal</keyword>
<protein>
    <recommendedName>
        <fullName evidence="5">Peptidase inhibitor I78 family protein</fullName>
    </recommendedName>
</protein>
<dbReference type="PROSITE" id="PS51257">
    <property type="entry name" value="PROKAR_LIPOPROTEIN"/>
    <property type="match status" value="1"/>
</dbReference>
<proteinExistence type="predicted"/>
<feature type="chain" id="PRO_5030809818" description="Peptidase inhibitor I78 family protein" evidence="2">
    <location>
        <begin position="24"/>
        <end position="106"/>
    </location>
</feature>
<evidence type="ECO:0000313" key="3">
    <source>
        <dbReference type="EMBL" id="NAW32928.1"/>
    </source>
</evidence>
<dbReference type="AlphaFoldDB" id="A0A7X5ANI4"/>
<evidence type="ECO:0000313" key="4">
    <source>
        <dbReference type="Proteomes" id="UP000487929"/>
    </source>
</evidence>
<dbReference type="PANTHER" id="PTHR39600">
    <property type="entry name" value="PEPTIDASE INHIBITOR I78 FAMILY PROTEIN"/>
    <property type="match status" value="1"/>
</dbReference>
<dbReference type="OrthoDB" id="6049927at2"/>